<keyword evidence="9" id="KW-0325">Glycoprotein</keyword>
<dbReference type="Gene3D" id="3.80.10.10">
    <property type="entry name" value="Ribonuclease Inhibitor"/>
    <property type="match status" value="1"/>
</dbReference>
<dbReference type="InterPro" id="IPR013210">
    <property type="entry name" value="LRR_N_plant-typ"/>
</dbReference>
<comment type="subcellular location">
    <subcellularLocation>
        <location evidence="1">Membrane</location>
        <topology evidence="1">Single-pass type I membrane protein</topology>
    </subcellularLocation>
</comment>
<keyword evidence="3" id="KW-0812">Transmembrane</keyword>
<evidence type="ECO:0000256" key="1">
    <source>
        <dbReference type="ARBA" id="ARBA00004479"/>
    </source>
</evidence>
<sequence>MFNLESSRKLKLWNQSIACCNWSGVTCDGEGQVIGLDLSGEYISGGFDNTSSLFSLQHLQKLNLADNNFKSLIPSGFNKLMMLNYLNLSNANFVGQIPIEISQLTKLVTLDISSPNSYLLEHGLKLEKPTLQ</sequence>
<evidence type="ECO:0000256" key="7">
    <source>
        <dbReference type="ARBA" id="ARBA00023136"/>
    </source>
</evidence>
<feature type="non-terminal residue" evidence="11">
    <location>
        <position position="132"/>
    </location>
</feature>
<evidence type="ECO:0000259" key="10">
    <source>
        <dbReference type="Pfam" id="PF08263"/>
    </source>
</evidence>
<dbReference type="InterPro" id="IPR046956">
    <property type="entry name" value="RLP23-like"/>
</dbReference>
<keyword evidence="12" id="KW-1185">Reference proteome</keyword>
<accession>A0A392QWW5</accession>
<dbReference type="InterPro" id="IPR001611">
    <property type="entry name" value="Leu-rich_rpt"/>
</dbReference>
<dbReference type="PANTHER" id="PTHR48061">
    <property type="entry name" value="LEUCINE-RICH REPEAT RECEPTOR PROTEIN KINASE EMS1-LIKE-RELATED"/>
    <property type="match status" value="1"/>
</dbReference>
<keyword evidence="2" id="KW-0433">Leucine-rich repeat</keyword>
<evidence type="ECO:0000256" key="9">
    <source>
        <dbReference type="ARBA" id="ARBA00023180"/>
    </source>
</evidence>
<reference evidence="11 12" key="1">
    <citation type="journal article" date="2018" name="Front. Plant Sci.">
        <title>Red Clover (Trifolium pratense) and Zigzag Clover (T. medium) - A Picture of Genomic Similarities and Differences.</title>
        <authorList>
            <person name="Dluhosova J."/>
            <person name="Istvanek J."/>
            <person name="Nedelnik J."/>
            <person name="Repkova J."/>
        </authorList>
    </citation>
    <scope>NUCLEOTIDE SEQUENCE [LARGE SCALE GENOMIC DNA]</scope>
    <source>
        <strain evidence="12">cv. 10/8</strain>
        <tissue evidence="11">Leaf</tissue>
    </source>
</reference>
<keyword evidence="6" id="KW-1133">Transmembrane helix</keyword>
<organism evidence="11 12">
    <name type="scientific">Trifolium medium</name>
    <dbReference type="NCBI Taxonomy" id="97028"/>
    <lineage>
        <taxon>Eukaryota</taxon>
        <taxon>Viridiplantae</taxon>
        <taxon>Streptophyta</taxon>
        <taxon>Embryophyta</taxon>
        <taxon>Tracheophyta</taxon>
        <taxon>Spermatophyta</taxon>
        <taxon>Magnoliopsida</taxon>
        <taxon>eudicotyledons</taxon>
        <taxon>Gunneridae</taxon>
        <taxon>Pentapetalae</taxon>
        <taxon>rosids</taxon>
        <taxon>fabids</taxon>
        <taxon>Fabales</taxon>
        <taxon>Fabaceae</taxon>
        <taxon>Papilionoideae</taxon>
        <taxon>50 kb inversion clade</taxon>
        <taxon>NPAAA clade</taxon>
        <taxon>Hologalegina</taxon>
        <taxon>IRL clade</taxon>
        <taxon>Trifolieae</taxon>
        <taxon>Trifolium</taxon>
    </lineage>
</organism>
<evidence type="ECO:0000313" key="12">
    <source>
        <dbReference type="Proteomes" id="UP000265520"/>
    </source>
</evidence>
<keyword evidence="8" id="KW-0675">Receptor</keyword>
<keyword evidence="7" id="KW-0472">Membrane</keyword>
<evidence type="ECO:0000256" key="5">
    <source>
        <dbReference type="ARBA" id="ARBA00022737"/>
    </source>
</evidence>
<dbReference type="SUPFAM" id="SSF52058">
    <property type="entry name" value="L domain-like"/>
    <property type="match status" value="1"/>
</dbReference>
<keyword evidence="4" id="KW-0732">Signal</keyword>
<name>A0A392QWW5_9FABA</name>
<comment type="caution">
    <text evidence="11">The sequence shown here is derived from an EMBL/GenBank/DDBJ whole genome shotgun (WGS) entry which is preliminary data.</text>
</comment>
<dbReference type="EMBL" id="LXQA010168405">
    <property type="protein sequence ID" value="MCI28841.1"/>
    <property type="molecule type" value="Genomic_DNA"/>
</dbReference>
<keyword evidence="5" id="KW-0677">Repeat</keyword>
<evidence type="ECO:0000256" key="3">
    <source>
        <dbReference type="ARBA" id="ARBA00022692"/>
    </source>
</evidence>
<evidence type="ECO:0000256" key="6">
    <source>
        <dbReference type="ARBA" id="ARBA00022989"/>
    </source>
</evidence>
<evidence type="ECO:0000256" key="4">
    <source>
        <dbReference type="ARBA" id="ARBA00022729"/>
    </source>
</evidence>
<dbReference type="AlphaFoldDB" id="A0A392QWW5"/>
<proteinExistence type="predicted"/>
<protein>
    <submittedName>
        <fullName evidence="11">Verticillium wilt disease resistance protein</fullName>
    </submittedName>
</protein>
<feature type="domain" description="Leucine-rich repeat-containing N-terminal plant-type" evidence="10">
    <location>
        <begin position="6"/>
        <end position="28"/>
    </location>
</feature>
<dbReference type="Pfam" id="PF08263">
    <property type="entry name" value="LRRNT_2"/>
    <property type="match status" value="1"/>
</dbReference>
<evidence type="ECO:0000256" key="8">
    <source>
        <dbReference type="ARBA" id="ARBA00023170"/>
    </source>
</evidence>
<dbReference type="InterPro" id="IPR032675">
    <property type="entry name" value="LRR_dom_sf"/>
</dbReference>
<evidence type="ECO:0000256" key="2">
    <source>
        <dbReference type="ARBA" id="ARBA00022614"/>
    </source>
</evidence>
<evidence type="ECO:0000313" key="11">
    <source>
        <dbReference type="EMBL" id="MCI28841.1"/>
    </source>
</evidence>
<dbReference type="PANTHER" id="PTHR48061:SF49">
    <property type="entry name" value="DISEASE RESISTANCE FAMILY PROTEIN_LRR PROTEIN"/>
    <property type="match status" value="1"/>
</dbReference>
<dbReference type="Proteomes" id="UP000265520">
    <property type="component" value="Unassembled WGS sequence"/>
</dbReference>
<dbReference type="GO" id="GO:0016020">
    <property type="term" value="C:membrane"/>
    <property type="evidence" value="ECO:0007669"/>
    <property type="project" value="UniProtKB-SubCell"/>
</dbReference>
<dbReference type="Pfam" id="PF13855">
    <property type="entry name" value="LRR_8"/>
    <property type="match status" value="1"/>
</dbReference>